<dbReference type="Proteomes" id="UP000316426">
    <property type="component" value="Chromosome"/>
</dbReference>
<dbReference type="EMBL" id="CP036349">
    <property type="protein sequence ID" value="QDV73600.1"/>
    <property type="molecule type" value="Genomic_DNA"/>
</dbReference>
<organism evidence="2 3">
    <name type="scientific">Botrimarina mediterranea</name>
    <dbReference type="NCBI Taxonomy" id="2528022"/>
    <lineage>
        <taxon>Bacteria</taxon>
        <taxon>Pseudomonadati</taxon>
        <taxon>Planctomycetota</taxon>
        <taxon>Planctomycetia</taxon>
        <taxon>Pirellulales</taxon>
        <taxon>Lacipirellulaceae</taxon>
        <taxon>Botrimarina</taxon>
    </lineage>
</organism>
<evidence type="ECO:0000313" key="3">
    <source>
        <dbReference type="Proteomes" id="UP000316426"/>
    </source>
</evidence>
<proteinExistence type="predicted"/>
<keyword evidence="1" id="KW-0472">Membrane</keyword>
<name>A0A518K748_9BACT</name>
<dbReference type="RefSeq" id="WP_145110877.1">
    <property type="nucleotide sequence ID" value="NZ_CP036349.1"/>
</dbReference>
<keyword evidence="3" id="KW-1185">Reference proteome</keyword>
<evidence type="ECO:0000313" key="2">
    <source>
        <dbReference type="EMBL" id="QDV73600.1"/>
    </source>
</evidence>
<dbReference type="AlphaFoldDB" id="A0A518K748"/>
<dbReference type="KEGG" id="bmei:Spa11_17980"/>
<evidence type="ECO:0000256" key="1">
    <source>
        <dbReference type="SAM" id="Phobius"/>
    </source>
</evidence>
<keyword evidence="1" id="KW-0812">Transmembrane</keyword>
<reference evidence="2 3" key="1">
    <citation type="submission" date="2019-02" db="EMBL/GenBank/DDBJ databases">
        <title>Deep-cultivation of Planctomycetes and their phenomic and genomic characterization uncovers novel biology.</title>
        <authorList>
            <person name="Wiegand S."/>
            <person name="Jogler M."/>
            <person name="Boedeker C."/>
            <person name="Pinto D."/>
            <person name="Vollmers J."/>
            <person name="Rivas-Marin E."/>
            <person name="Kohn T."/>
            <person name="Peeters S.H."/>
            <person name="Heuer A."/>
            <person name="Rast P."/>
            <person name="Oberbeckmann S."/>
            <person name="Bunk B."/>
            <person name="Jeske O."/>
            <person name="Meyerdierks A."/>
            <person name="Storesund J.E."/>
            <person name="Kallscheuer N."/>
            <person name="Luecker S."/>
            <person name="Lage O.M."/>
            <person name="Pohl T."/>
            <person name="Merkel B.J."/>
            <person name="Hornburger P."/>
            <person name="Mueller R.-W."/>
            <person name="Bruemmer F."/>
            <person name="Labrenz M."/>
            <person name="Spormann A.M."/>
            <person name="Op den Camp H."/>
            <person name="Overmann J."/>
            <person name="Amann R."/>
            <person name="Jetten M.S.M."/>
            <person name="Mascher T."/>
            <person name="Medema M.H."/>
            <person name="Devos D.P."/>
            <person name="Kaster A.-K."/>
            <person name="Ovreas L."/>
            <person name="Rohde M."/>
            <person name="Galperin M.Y."/>
            <person name="Jogler C."/>
        </authorList>
    </citation>
    <scope>NUCLEOTIDE SEQUENCE [LARGE SCALE GENOMIC DNA]</scope>
    <source>
        <strain evidence="2 3">Spa11</strain>
    </source>
</reference>
<sequence length="127" mass="14104">MKLLANGIDAWKHLGDRFSGEHLRVQTSDIVGLVLLAVGLAAGFWLLAFLSKWQRLHRAHSARAVTPRNLFSALVRAHGLSRRERSVCQQVAAELGLTDPAELFVRPETARPVLAARDRALAERLFC</sequence>
<gene>
    <name evidence="2" type="ORF">Spa11_17980</name>
</gene>
<accession>A0A518K748</accession>
<feature type="transmembrane region" description="Helical" evidence="1">
    <location>
        <begin position="30"/>
        <end position="50"/>
    </location>
</feature>
<keyword evidence="1" id="KW-1133">Transmembrane helix</keyword>
<protein>
    <submittedName>
        <fullName evidence="2">Uncharacterized protein</fullName>
    </submittedName>
</protein>